<accession>A0AAV4G2I9</accession>
<keyword evidence="2" id="KW-1185">Reference proteome</keyword>
<organism evidence="1 2">
    <name type="scientific">Elysia marginata</name>
    <dbReference type="NCBI Taxonomy" id="1093978"/>
    <lineage>
        <taxon>Eukaryota</taxon>
        <taxon>Metazoa</taxon>
        <taxon>Spiralia</taxon>
        <taxon>Lophotrochozoa</taxon>
        <taxon>Mollusca</taxon>
        <taxon>Gastropoda</taxon>
        <taxon>Heterobranchia</taxon>
        <taxon>Euthyneura</taxon>
        <taxon>Panpulmonata</taxon>
        <taxon>Sacoglossa</taxon>
        <taxon>Placobranchoidea</taxon>
        <taxon>Plakobranchidae</taxon>
        <taxon>Elysia</taxon>
    </lineage>
</organism>
<evidence type="ECO:0000313" key="2">
    <source>
        <dbReference type="Proteomes" id="UP000762676"/>
    </source>
</evidence>
<dbReference type="EMBL" id="BMAT01011808">
    <property type="protein sequence ID" value="GFR79697.1"/>
    <property type="molecule type" value="Genomic_DNA"/>
</dbReference>
<comment type="caution">
    <text evidence="1">The sequence shown here is derived from an EMBL/GenBank/DDBJ whole genome shotgun (WGS) entry which is preliminary data.</text>
</comment>
<reference evidence="1 2" key="1">
    <citation type="journal article" date="2021" name="Elife">
        <title>Chloroplast acquisition without the gene transfer in kleptoplastic sea slugs, Plakobranchus ocellatus.</title>
        <authorList>
            <person name="Maeda T."/>
            <person name="Takahashi S."/>
            <person name="Yoshida T."/>
            <person name="Shimamura S."/>
            <person name="Takaki Y."/>
            <person name="Nagai Y."/>
            <person name="Toyoda A."/>
            <person name="Suzuki Y."/>
            <person name="Arimoto A."/>
            <person name="Ishii H."/>
            <person name="Satoh N."/>
            <person name="Nishiyama T."/>
            <person name="Hasebe M."/>
            <person name="Maruyama T."/>
            <person name="Minagawa J."/>
            <person name="Obokata J."/>
            <person name="Shigenobu S."/>
        </authorList>
    </citation>
    <scope>NUCLEOTIDE SEQUENCE [LARGE SCALE GENOMIC DNA]</scope>
</reference>
<gene>
    <name evidence="1" type="ORF">ElyMa_005882300</name>
</gene>
<evidence type="ECO:0008006" key="3">
    <source>
        <dbReference type="Google" id="ProtNLM"/>
    </source>
</evidence>
<proteinExistence type="predicted"/>
<sequence length="94" mass="11129">MTLRLIISAVIIWYTKTYAPRRDVLSSRRLLPITLRMDVDTVTTQREMLAWNKHAERRNNKSQRKGKVFKHKAKRVKFLKAISTTNRSEMLVCL</sequence>
<dbReference type="Proteomes" id="UP000762676">
    <property type="component" value="Unassembled WGS sequence"/>
</dbReference>
<evidence type="ECO:0000313" key="1">
    <source>
        <dbReference type="EMBL" id="GFR79697.1"/>
    </source>
</evidence>
<protein>
    <recommendedName>
        <fullName evidence="3">Secreted protein</fullName>
    </recommendedName>
</protein>
<name>A0AAV4G2I9_9GAST</name>
<dbReference type="AlphaFoldDB" id="A0AAV4G2I9"/>